<dbReference type="EMBL" id="JHQK01000004">
    <property type="protein sequence ID" value="KHN67642.1"/>
    <property type="molecule type" value="Genomic_DNA"/>
</dbReference>
<accession>A0A0B2UF36</accession>
<evidence type="ECO:0000313" key="3">
    <source>
        <dbReference type="Proteomes" id="UP000031012"/>
    </source>
</evidence>
<dbReference type="AlphaFoldDB" id="A0A0B2UF36"/>
<proteinExistence type="predicted"/>
<comment type="caution">
    <text evidence="2">The sequence shown here is derived from an EMBL/GenBank/DDBJ whole genome shotgun (WGS) entry which is preliminary data.</text>
</comment>
<feature type="domain" description="Phosphodiester glycosidase" evidence="1">
    <location>
        <begin position="74"/>
        <end position="223"/>
    </location>
</feature>
<gene>
    <name evidence="2" type="ORF">DH17_13425</name>
</gene>
<evidence type="ECO:0000313" key="2">
    <source>
        <dbReference type="EMBL" id="KHN67642.1"/>
    </source>
</evidence>
<evidence type="ECO:0000259" key="1">
    <source>
        <dbReference type="Pfam" id="PF09992"/>
    </source>
</evidence>
<dbReference type="Pfam" id="PF09992">
    <property type="entry name" value="NAGPA"/>
    <property type="match status" value="1"/>
</dbReference>
<protein>
    <submittedName>
        <fullName evidence="2">Signal peptide protein</fullName>
    </submittedName>
</protein>
<organism evidence="2 3">
    <name type="scientific">Acinetobacter oleivorans</name>
    <dbReference type="NCBI Taxonomy" id="1148157"/>
    <lineage>
        <taxon>Bacteria</taxon>
        <taxon>Pseudomonadati</taxon>
        <taxon>Pseudomonadota</taxon>
        <taxon>Gammaproteobacteria</taxon>
        <taxon>Moraxellales</taxon>
        <taxon>Moraxellaceae</taxon>
        <taxon>Acinetobacter</taxon>
    </lineage>
</organism>
<sequence length="248" mass="28637">MKWLMWCLTIYGLLIQSVYAIEHQQVKTAEGDQYDVVAISNLKQLRLFLKNSNNQQYYKSFNSVQEHLKQCERLSFAMNAGMFHPGFSPVGLYVERTKVIQSLNKSKGVGNFFLQPNGVLGWNKKQAFILTTQQYSRRDFNVDYATQSGPMLVIDGKINSLFLPDSQSNKIRNGVGIRNNKLYFVISKNSVSFYKFAQFFQRNLRVEQALYLDGSISSLYVQKDKRNDQQFAMGPMVGWVDQTDCRLK</sequence>
<name>A0A0B2UF36_9GAMM</name>
<reference evidence="2 3" key="1">
    <citation type="submission" date="2014-03" db="EMBL/GenBank/DDBJ databases">
        <title>Genome sequence of the diesel-degrader and plant-growth promoter Acinetobacter oleivorans PF-1 isolated from the roots of poplar tree.</title>
        <authorList>
            <person name="Gkorezis P."/>
            <person name="van Hamme J."/>
            <person name="Rineau F."/>
            <person name="Vangronsveld J."/>
            <person name="Francetti A."/>
        </authorList>
    </citation>
    <scope>NUCLEOTIDE SEQUENCE [LARGE SCALE GENOMIC DNA]</scope>
    <source>
        <strain evidence="2 3">PF1</strain>
    </source>
</reference>
<dbReference type="InterPro" id="IPR018711">
    <property type="entry name" value="NAGPA"/>
</dbReference>
<dbReference type="Proteomes" id="UP000031012">
    <property type="component" value="Unassembled WGS sequence"/>
</dbReference>